<dbReference type="Pfam" id="PF00100">
    <property type="entry name" value="Zona_pellucida"/>
    <property type="match status" value="1"/>
</dbReference>
<dbReference type="PANTHER" id="PTHR46534">
    <property type="entry name" value="IGGFC_BINDING DOMAIN-CONTAINING PROTEIN"/>
    <property type="match status" value="1"/>
</dbReference>
<dbReference type="SMART" id="SM00241">
    <property type="entry name" value="ZP"/>
    <property type="match status" value="1"/>
</dbReference>
<protein>
    <recommendedName>
        <fullName evidence="5">ZP domain-containing protein</fullName>
    </recommendedName>
</protein>
<keyword evidence="4" id="KW-0325">Glycoprotein</keyword>
<dbReference type="OrthoDB" id="2015116at2759"/>
<dbReference type="InterPro" id="IPR000742">
    <property type="entry name" value="EGF"/>
</dbReference>
<evidence type="ECO:0000256" key="2">
    <source>
        <dbReference type="ARBA" id="ARBA00022525"/>
    </source>
</evidence>
<comment type="subcellular location">
    <subcellularLocation>
        <location evidence="1">Secreted</location>
    </subcellularLocation>
</comment>
<evidence type="ECO:0000256" key="3">
    <source>
        <dbReference type="ARBA" id="ARBA00023157"/>
    </source>
</evidence>
<dbReference type="AlphaFoldDB" id="A0A7M7PGL7"/>
<dbReference type="Pfam" id="PF23344">
    <property type="entry name" value="ZP-N"/>
    <property type="match status" value="1"/>
</dbReference>
<dbReference type="InterPro" id="IPR055356">
    <property type="entry name" value="ZP-N"/>
</dbReference>
<dbReference type="GeneID" id="105436428"/>
<dbReference type="Gene3D" id="2.60.40.3210">
    <property type="entry name" value="Zona pellucida, ZP-N domain"/>
    <property type="match status" value="1"/>
</dbReference>
<dbReference type="GO" id="GO:0005576">
    <property type="term" value="C:extracellular region"/>
    <property type="evidence" value="ECO:0007669"/>
    <property type="project" value="UniProtKB-SubCell"/>
</dbReference>
<dbReference type="InterPro" id="IPR042235">
    <property type="entry name" value="ZP-C_dom"/>
</dbReference>
<evidence type="ECO:0000259" key="5">
    <source>
        <dbReference type="PROSITE" id="PS51034"/>
    </source>
</evidence>
<dbReference type="InParanoid" id="A0A7M7PGL7"/>
<sequence length="762" mass="82589">MATTLMIPHVFPSHFEYTVVPVAPFGSDTLGREFVFAIPSKVFFDPSEPNIGIIVGATSTNVTSVVVNMPLRSVEYNFTLEPGSAPYDLMLSPDLATTSGAARVTNDTIVVRSDQDVSVTAYNIGPFSSTMFTVLPTKHTGREYFIATITRPRGGVVLISAFNELTKVTIELTGKVVIRGQHYSPGSVIMFNLIPYETLQFEPQGEDMIGTRITADTSIAVINGGICSSIPAGTSSCDLMSEQLVSFDRWGRSFLLSPFFNRLSGYQFHVVAGRNNTTVTLGTEEINLNMGEPYLGDVADQSMISISATKPIMVMQYSKGKSTDGKLGDPAMLLVTPWEQYVSRVEFPVFDFSAAGMISTVSIGVISECNATHNIEFGNEVPPSAEYSLITSDNRQMCSRWVTIEEGSHVLESQSATQGTGAEETLFTALVYGVGRYTTAYLYNAGSGLQLQTCTTPSSDPPYNEIEVSCATQRRVGAICDEQGSCTCPAGSAGFLCQKKLTSVVCGSTSMTITIAKQLVPGDAGAVHFRNHSCSGLNSSTSTHEITLTTEYDQCGTTFEEDNTTITFTNDITYAKPGSDDDTVITRKYHMQVRVQCCLQKEEIVSGSYKPQLGEVEFNDKGSGVFSLRLDRFLTDTFDNLEEDTTSFVLKGEDLFFGVGLNSVSEVGMFIDNCWATTTEDSDALPQYSLISSGCPAAETVAINHLLGLDREGFSFKAFAFVGDYTEVYIHCSVKVCGAANAQSFRDAGCPSESPPPDRKRR</sequence>
<organism evidence="6 7">
    <name type="scientific">Strongylocentrotus purpuratus</name>
    <name type="common">Purple sea urchin</name>
    <dbReference type="NCBI Taxonomy" id="7668"/>
    <lineage>
        <taxon>Eukaryota</taxon>
        <taxon>Metazoa</taxon>
        <taxon>Echinodermata</taxon>
        <taxon>Eleutherozoa</taxon>
        <taxon>Echinozoa</taxon>
        <taxon>Echinoidea</taxon>
        <taxon>Euechinoidea</taxon>
        <taxon>Echinacea</taxon>
        <taxon>Camarodonta</taxon>
        <taxon>Echinidea</taxon>
        <taxon>Strongylocentrotidae</taxon>
        <taxon>Strongylocentrotus</taxon>
    </lineage>
</organism>
<dbReference type="GO" id="GO:0098552">
    <property type="term" value="C:side of membrane"/>
    <property type="evidence" value="ECO:0007669"/>
    <property type="project" value="UniProtKB-KW"/>
</dbReference>
<keyword evidence="7" id="KW-1185">Reference proteome</keyword>
<reference evidence="6" key="2">
    <citation type="submission" date="2021-01" db="UniProtKB">
        <authorList>
            <consortium name="EnsemblMetazoa"/>
        </authorList>
    </citation>
    <scope>IDENTIFICATION</scope>
</reference>
<keyword evidence="3" id="KW-1015">Disulfide bond</keyword>
<accession>A0A7M7PGL7</accession>
<dbReference type="PROSITE" id="PS00682">
    <property type="entry name" value="ZP_1"/>
    <property type="match status" value="1"/>
</dbReference>
<evidence type="ECO:0000256" key="1">
    <source>
        <dbReference type="ARBA" id="ARBA00004613"/>
    </source>
</evidence>
<name>A0A7M7PGL7_STRPU</name>
<dbReference type="PROSITE" id="PS00022">
    <property type="entry name" value="EGF_1"/>
    <property type="match status" value="1"/>
</dbReference>
<dbReference type="InterPro" id="IPR017977">
    <property type="entry name" value="ZP_dom_CS"/>
</dbReference>
<dbReference type="Gene3D" id="2.60.40.4100">
    <property type="entry name" value="Zona pellucida, ZP-C domain"/>
    <property type="match status" value="1"/>
</dbReference>
<dbReference type="PROSITE" id="PS51034">
    <property type="entry name" value="ZP_2"/>
    <property type="match status" value="1"/>
</dbReference>
<dbReference type="Pfam" id="PF17517">
    <property type="entry name" value="IgGFc_binding"/>
    <property type="match status" value="1"/>
</dbReference>
<evidence type="ECO:0000313" key="6">
    <source>
        <dbReference type="EnsemblMetazoa" id="XP_030851569"/>
    </source>
</evidence>
<dbReference type="RefSeq" id="XP_030851569.1">
    <property type="nucleotide sequence ID" value="XM_030995709.1"/>
</dbReference>
<dbReference type="OMA" id="DSCHTER"/>
<reference evidence="7" key="1">
    <citation type="submission" date="2015-02" db="EMBL/GenBank/DDBJ databases">
        <title>Genome sequencing for Strongylocentrotus purpuratus.</title>
        <authorList>
            <person name="Murali S."/>
            <person name="Liu Y."/>
            <person name="Vee V."/>
            <person name="English A."/>
            <person name="Wang M."/>
            <person name="Skinner E."/>
            <person name="Han Y."/>
            <person name="Muzny D.M."/>
            <person name="Worley K.C."/>
            <person name="Gibbs R.A."/>
        </authorList>
    </citation>
    <scope>NUCLEOTIDE SEQUENCE</scope>
</reference>
<proteinExistence type="predicted"/>
<dbReference type="EnsemblMetazoa" id="XM_030995709">
    <property type="protein sequence ID" value="XP_030851569"/>
    <property type="gene ID" value="LOC105436428"/>
</dbReference>
<evidence type="ECO:0000313" key="7">
    <source>
        <dbReference type="Proteomes" id="UP000007110"/>
    </source>
</evidence>
<keyword evidence="2" id="KW-0964">Secreted</keyword>
<dbReference type="PANTHER" id="PTHR46534:SF1">
    <property type="entry name" value="IGGFC-BINDING PROTEIN N-TERMINAL DOMAIN-CONTAINING PROTEIN"/>
    <property type="match status" value="1"/>
</dbReference>
<dbReference type="InterPro" id="IPR055355">
    <property type="entry name" value="ZP-C"/>
</dbReference>
<feature type="domain" description="ZP" evidence="5">
    <location>
        <begin position="505"/>
        <end position="757"/>
    </location>
</feature>
<dbReference type="InterPro" id="IPR001507">
    <property type="entry name" value="ZP_dom"/>
</dbReference>
<dbReference type="Proteomes" id="UP000007110">
    <property type="component" value="Unassembled WGS sequence"/>
</dbReference>
<dbReference type="InterPro" id="IPR035234">
    <property type="entry name" value="IgGFc-bd_N"/>
</dbReference>
<evidence type="ECO:0000256" key="4">
    <source>
        <dbReference type="ARBA" id="ARBA00023180"/>
    </source>
</evidence>
<dbReference type="KEGG" id="spu:105436428"/>
<dbReference type="GO" id="GO:0005886">
    <property type="term" value="C:plasma membrane"/>
    <property type="evidence" value="ECO:0007669"/>
    <property type="project" value="UniProtKB-SubCell"/>
</dbReference>